<evidence type="ECO:0008006" key="14">
    <source>
        <dbReference type="Google" id="ProtNLM"/>
    </source>
</evidence>
<feature type="compositionally biased region" description="Low complexity" evidence="11">
    <location>
        <begin position="221"/>
        <end position="245"/>
    </location>
</feature>
<feature type="repeat" description="Solcar" evidence="9">
    <location>
        <begin position="142"/>
        <end position="294"/>
    </location>
</feature>
<evidence type="ECO:0000256" key="10">
    <source>
        <dbReference type="RuleBase" id="RU000488"/>
    </source>
</evidence>
<feature type="region of interest" description="Disordered" evidence="11">
    <location>
        <begin position="221"/>
        <end position="246"/>
    </location>
</feature>
<dbReference type="InterPro" id="IPR023395">
    <property type="entry name" value="MCP_dom_sf"/>
</dbReference>
<evidence type="ECO:0000313" key="13">
    <source>
        <dbReference type="Proteomes" id="UP000318582"/>
    </source>
</evidence>
<feature type="region of interest" description="Disordered" evidence="11">
    <location>
        <begin position="1"/>
        <end position="23"/>
    </location>
</feature>
<evidence type="ECO:0000256" key="2">
    <source>
        <dbReference type="ARBA" id="ARBA00006375"/>
    </source>
</evidence>
<dbReference type="GO" id="GO:0031966">
    <property type="term" value="C:mitochondrial membrane"/>
    <property type="evidence" value="ECO:0007669"/>
    <property type="project" value="UniProtKB-SubCell"/>
</dbReference>
<evidence type="ECO:0000256" key="11">
    <source>
        <dbReference type="SAM" id="MobiDB-lite"/>
    </source>
</evidence>
<dbReference type="GO" id="GO:0022857">
    <property type="term" value="F:transmembrane transporter activity"/>
    <property type="evidence" value="ECO:0007669"/>
    <property type="project" value="TreeGrafter"/>
</dbReference>
<dbReference type="EMBL" id="QEAQ01000054">
    <property type="protein sequence ID" value="TPX57316.1"/>
    <property type="molecule type" value="Genomic_DNA"/>
</dbReference>
<evidence type="ECO:0000256" key="8">
    <source>
        <dbReference type="ARBA" id="ARBA00023136"/>
    </source>
</evidence>
<proteinExistence type="inferred from homology"/>
<accession>A0A507E0L4</accession>
<evidence type="ECO:0000256" key="9">
    <source>
        <dbReference type="PROSITE-ProRule" id="PRU00282"/>
    </source>
</evidence>
<feature type="repeat" description="Solcar" evidence="9">
    <location>
        <begin position="304"/>
        <end position="392"/>
    </location>
</feature>
<evidence type="ECO:0000256" key="5">
    <source>
        <dbReference type="ARBA" id="ARBA00022737"/>
    </source>
</evidence>
<keyword evidence="6" id="KW-1133">Transmembrane helix</keyword>
<dbReference type="PROSITE" id="PS50920">
    <property type="entry name" value="SOLCAR"/>
    <property type="match status" value="3"/>
</dbReference>
<organism evidence="12 13">
    <name type="scientific">Powellomyces hirtus</name>
    <dbReference type="NCBI Taxonomy" id="109895"/>
    <lineage>
        <taxon>Eukaryota</taxon>
        <taxon>Fungi</taxon>
        <taxon>Fungi incertae sedis</taxon>
        <taxon>Chytridiomycota</taxon>
        <taxon>Chytridiomycota incertae sedis</taxon>
        <taxon>Chytridiomycetes</taxon>
        <taxon>Spizellomycetales</taxon>
        <taxon>Powellomycetaceae</taxon>
        <taxon>Powellomyces</taxon>
    </lineage>
</organism>
<evidence type="ECO:0000256" key="3">
    <source>
        <dbReference type="ARBA" id="ARBA00022448"/>
    </source>
</evidence>
<keyword evidence="4 9" id="KW-0812">Transmembrane</keyword>
<dbReference type="SUPFAM" id="SSF103506">
    <property type="entry name" value="Mitochondrial carrier"/>
    <property type="match status" value="1"/>
</dbReference>
<keyword evidence="3 10" id="KW-0813">Transport</keyword>
<evidence type="ECO:0000313" key="12">
    <source>
        <dbReference type="EMBL" id="TPX57316.1"/>
    </source>
</evidence>
<reference evidence="12 13" key="1">
    <citation type="journal article" date="2019" name="Sci. Rep.">
        <title>Comparative genomics of chytrid fungi reveal insights into the obligate biotrophic and pathogenic lifestyle of Synchytrium endobioticum.</title>
        <authorList>
            <person name="van de Vossenberg B.T.L.H."/>
            <person name="Warris S."/>
            <person name="Nguyen H.D.T."/>
            <person name="van Gent-Pelzer M.P.E."/>
            <person name="Joly D.L."/>
            <person name="van de Geest H.C."/>
            <person name="Bonants P.J.M."/>
            <person name="Smith D.S."/>
            <person name="Levesque C.A."/>
            <person name="van der Lee T.A.J."/>
        </authorList>
    </citation>
    <scope>NUCLEOTIDE SEQUENCE [LARGE SCALE GENOMIC DNA]</scope>
    <source>
        <strain evidence="12 13">CBS 809.83</strain>
    </source>
</reference>
<dbReference type="AlphaFoldDB" id="A0A507E0L4"/>
<evidence type="ECO:0000256" key="6">
    <source>
        <dbReference type="ARBA" id="ARBA00022989"/>
    </source>
</evidence>
<dbReference type="Pfam" id="PF00153">
    <property type="entry name" value="Mito_carr"/>
    <property type="match status" value="3"/>
</dbReference>
<comment type="caution">
    <text evidence="12">The sequence shown here is derived from an EMBL/GenBank/DDBJ whole genome shotgun (WGS) entry which is preliminary data.</text>
</comment>
<dbReference type="PANTHER" id="PTHR45624:SF9">
    <property type="entry name" value="CARRIER PROTEIN, PUTATIVE (AFU_ORTHOLOGUE AFUA_4G06390)-RELATED"/>
    <property type="match status" value="1"/>
</dbReference>
<name>A0A507E0L4_9FUNG</name>
<gene>
    <name evidence="12" type="ORF">PhCBS80983_g03928</name>
</gene>
<dbReference type="Proteomes" id="UP000318582">
    <property type="component" value="Unassembled WGS sequence"/>
</dbReference>
<keyword evidence="13" id="KW-1185">Reference proteome</keyword>
<keyword evidence="8 9" id="KW-0472">Membrane</keyword>
<evidence type="ECO:0000256" key="1">
    <source>
        <dbReference type="ARBA" id="ARBA00004225"/>
    </source>
</evidence>
<evidence type="ECO:0000256" key="4">
    <source>
        <dbReference type="ARBA" id="ARBA00022692"/>
    </source>
</evidence>
<dbReference type="Gene3D" id="1.50.40.10">
    <property type="entry name" value="Mitochondrial carrier domain"/>
    <property type="match status" value="2"/>
</dbReference>
<dbReference type="PANTHER" id="PTHR45624">
    <property type="entry name" value="MITOCHONDRIAL BASIC AMINO ACIDS TRANSPORTER-RELATED"/>
    <property type="match status" value="1"/>
</dbReference>
<comment type="similarity">
    <text evidence="2 10">Belongs to the mitochondrial carrier (TC 2.A.29) family.</text>
</comment>
<dbReference type="InterPro" id="IPR050567">
    <property type="entry name" value="Mitochondrial_Carrier"/>
</dbReference>
<keyword evidence="5" id="KW-0677">Repeat</keyword>
<evidence type="ECO:0000256" key="7">
    <source>
        <dbReference type="ARBA" id="ARBA00023128"/>
    </source>
</evidence>
<sequence length="404" mass="42231">MAPTSTPTSSPAAAAELATTTPSTTAPIPPSLLAQYLNADHLASLTRTHAVTIAATSAAITSVVCGYPFDSIKTRMQAFRYDSTMACIRSTFHAEGLAGFYRGVMPVAASISVLRSISFSLYNGGKQEISALLPEGTTPLTSLMISSSIAGAMAGSVVATLNSPVDFIKLQKQLERIVVTAKPTAMADMVGEAVTLAPTAAAGLGEGASAAAAAGARGIDAPAMRTPSHGSGHGSASTSSLSAPPKIKSTTEWARHIVELKGPSGLYSGYSMHLVRDAIGTGMYFCGYETCKHLLSTYVSGAPAGPLTYMMAGGLAGSLSWIVLFPIDVTKSVLQREALQRHPKYSTALQFVKMRWAKGGIRGFYNGIGPQLLRSFPVHSINFLVYENVVKWCRTVGVIEGDSS</sequence>
<dbReference type="InterPro" id="IPR018108">
    <property type="entry name" value="MCP_transmembrane"/>
</dbReference>
<keyword evidence="7" id="KW-0496">Mitochondrion</keyword>
<feature type="repeat" description="Solcar" evidence="9">
    <location>
        <begin position="46"/>
        <end position="128"/>
    </location>
</feature>
<protein>
    <recommendedName>
        <fullName evidence="14">Mitochondrial carrier protein</fullName>
    </recommendedName>
</protein>
<comment type="subcellular location">
    <subcellularLocation>
        <location evidence="1">Mitochondrion membrane</location>
        <topology evidence="1">Multi-pass membrane protein</topology>
    </subcellularLocation>
</comment>